<dbReference type="SUPFAM" id="SSF49899">
    <property type="entry name" value="Concanavalin A-like lectins/glucanases"/>
    <property type="match status" value="1"/>
</dbReference>
<evidence type="ECO:0000313" key="1">
    <source>
        <dbReference type="EMBL" id="KAF5883106.1"/>
    </source>
</evidence>
<dbReference type="InterPro" id="IPR013320">
    <property type="entry name" value="ConA-like_dom_sf"/>
</dbReference>
<dbReference type="Gene3D" id="2.60.120.200">
    <property type="match status" value="1"/>
</dbReference>
<dbReference type="Proteomes" id="UP000727407">
    <property type="component" value="Unassembled WGS sequence"/>
</dbReference>
<organism evidence="1 2">
    <name type="scientific">Clarias magur</name>
    <name type="common">Asian catfish</name>
    <name type="synonym">Macropteronotus magur</name>
    <dbReference type="NCBI Taxonomy" id="1594786"/>
    <lineage>
        <taxon>Eukaryota</taxon>
        <taxon>Metazoa</taxon>
        <taxon>Chordata</taxon>
        <taxon>Craniata</taxon>
        <taxon>Vertebrata</taxon>
        <taxon>Euteleostomi</taxon>
        <taxon>Actinopterygii</taxon>
        <taxon>Neopterygii</taxon>
        <taxon>Teleostei</taxon>
        <taxon>Ostariophysi</taxon>
        <taxon>Siluriformes</taxon>
        <taxon>Clariidae</taxon>
        <taxon>Clarias</taxon>
    </lineage>
</organism>
<name>A0A8J4U0A3_CLAMG</name>
<feature type="non-terminal residue" evidence="1">
    <location>
        <position position="195"/>
    </location>
</feature>
<proteinExistence type="predicted"/>
<keyword evidence="1" id="KW-0675">Receptor</keyword>
<comment type="caution">
    <text evidence="1">The sequence shown here is derived from an EMBL/GenBank/DDBJ whole genome shotgun (WGS) entry which is preliminary data.</text>
</comment>
<dbReference type="EMBL" id="QNUK01001366">
    <property type="protein sequence ID" value="KAF5883106.1"/>
    <property type="molecule type" value="Genomic_DNA"/>
</dbReference>
<dbReference type="OrthoDB" id="10037534at2759"/>
<sequence length="195" mass="22328">DSYFLTDTKAVLQECTDQWILKENQHVPQLSQMTVCLDMRLLTAGKWMAFSYTTPPFPFYSLALQGDSDGVYIWLLGVKHRFPARLAPELWHRLCLSVDSERNSLSLNVSGSQQTHKRTVFAHAMKPNGKLQLGCQPWEVFPGNQMATVELYMFRIWGDVREHALCEDGTIVGWDSSMWSISQDQTSVQDDTLYC</sequence>
<accession>A0A8J4U0A3</accession>
<feature type="non-terminal residue" evidence="1">
    <location>
        <position position="1"/>
    </location>
</feature>
<gene>
    <name evidence="1" type="primary">adgrg2</name>
    <name evidence="1" type="ORF">DAT39_022986</name>
</gene>
<dbReference type="AlphaFoldDB" id="A0A8J4U0A3"/>
<evidence type="ECO:0000313" key="2">
    <source>
        <dbReference type="Proteomes" id="UP000727407"/>
    </source>
</evidence>
<keyword evidence="2" id="KW-1185">Reference proteome</keyword>
<reference evidence="1" key="1">
    <citation type="submission" date="2020-07" db="EMBL/GenBank/DDBJ databases">
        <title>Clarias magur genome sequencing, assembly and annotation.</title>
        <authorList>
            <person name="Kushwaha B."/>
            <person name="Kumar R."/>
            <person name="Das P."/>
            <person name="Joshi C.G."/>
            <person name="Kumar D."/>
            <person name="Nagpure N.S."/>
            <person name="Pandey M."/>
            <person name="Agarwal S."/>
            <person name="Srivastava S."/>
            <person name="Singh M."/>
            <person name="Sahoo L."/>
            <person name="Jayasankar P."/>
            <person name="Meher P.K."/>
            <person name="Koringa P.G."/>
            <person name="Iquebal M.A."/>
            <person name="Das S.P."/>
            <person name="Bit A."/>
            <person name="Patnaik S."/>
            <person name="Patel N."/>
            <person name="Shah T.M."/>
            <person name="Hinsu A."/>
            <person name="Jena J.K."/>
        </authorList>
    </citation>
    <scope>NUCLEOTIDE SEQUENCE</scope>
    <source>
        <strain evidence="1">CIFAMagur01</strain>
        <tissue evidence="1">Testis</tissue>
    </source>
</reference>
<protein>
    <submittedName>
        <fullName evidence="1">Adhesion G-protein coupled receptor G2</fullName>
    </submittedName>
</protein>